<reference evidence="1 2" key="1">
    <citation type="submission" date="2019-01" db="EMBL/GenBank/DDBJ databases">
        <title>Intercellular communication is required for trap formation in the nematode-trapping fungus Duddingtonia flagrans.</title>
        <authorList>
            <person name="Youssar L."/>
            <person name="Wernet V."/>
            <person name="Hensel N."/>
            <person name="Hildebrandt H.-G."/>
            <person name="Fischer R."/>
        </authorList>
    </citation>
    <scope>NUCLEOTIDE SEQUENCE [LARGE SCALE GENOMIC DNA]</scope>
    <source>
        <strain evidence="1 2">CBS H-5679</strain>
    </source>
</reference>
<dbReference type="GeneID" id="93588136"/>
<protein>
    <submittedName>
        <fullName evidence="1">Uncharacterized protein</fullName>
    </submittedName>
</protein>
<organism evidence="1 2">
    <name type="scientific">Arthrobotrys flagrans</name>
    <name type="common">Nematode-trapping fungus</name>
    <name type="synonym">Trichothecium flagrans</name>
    <dbReference type="NCBI Taxonomy" id="97331"/>
    <lineage>
        <taxon>Eukaryota</taxon>
        <taxon>Fungi</taxon>
        <taxon>Dikarya</taxon>
        <taxon>Ascomycota</taxon>
        <taxon>Pezizomycotina</taxon>
        <taxon>Orbiliomycetes</taxon>
        <taxon>Orbiliales</taxon>
        <taxon>Orbiliaceae</taxon>
        <taxon>Arthrobotrys</taxon>
    </lineage>
</organism>
<evidence type="ECO:0000313" key="2">
    <source>
        <dbReference type="Proteomes" id="UP000283090"/>
    </source>
</evidence>
<dbReference type="AlphaFoldDB" id="A0A436ZZF1"/>
<accession>A0A436ZZF1</accession>
<name>A0A436ZZF1_ARTFL</name>
<sequence>MAAPLAITYSSACSFLGYCISRSAARRAALSSLSSDPPPKDNIIICSTRSTFICELLVDLDIPLDGIPPLSDTRDLSSAQRLILQTPISALLTTDSISVVYCPTIHHLRAYISFLNSSSNDTTNISTSSSRSERSLQSYLAIHSLLPLHRLSTEWSSQGLSRTLSSVISTAISTSRHLLLSISETSVAFGISAELPLINSRMMKNNTKKKGFYGGEGFEEGEDGEEDLRFVGRVRDVLQRWCRIVGVEEVADGGRGGEVEEIMV</sequence>
<gene>
    <name evidence="1" type="ORF">DFL_005825</name>
</gene>
<dbReference type="Proteomes" id="UP000283090">
    <property type="component" value="Unassembled WGS sequence"/>
</dbReference>
<dbReference type="EMBL" id="SAEB01000007">
    <property type="protein sequence ID" value="RVD84056.1"/>
    <property type="molecule type" value="Genomic_DNA"/>
</dbReference>
<keyword evidence="2" id="KW-1185">Reference proteome</keyword>
<dbReference type="OrthoDB" id="5391496at2759"/>
<proteinExistence type="predicted"/>
<dbReference type="VEuPathDB" id="FungiDB:DFL_005825"/>
<dbReference type="RefSeq" id="XP_067489600.1">
    <property type="nucleotide sequence ID" value="XM_067635141.1"/>
</dbReference>
<evidence type="ECO:0000313" key="1">
    <source>
        <dbReference type="EMBL" id="RVD84056.1"/>
    </source>
</evidence>
<comment type="caution">
    <text evidence="1">The sequence shown here is derived from an EMBL/GenBank/DDBJ whole genome shotgun (WGS) entry which is preliminary data.</text>
</comment>